<feature type="transmembrane region" description="Helical" evidence="2">
    <location>
        <begin position="480"/>
        <end position="500"/>
    </location>
</feature>
<feature type="transmembrane region" description="Helical" evidence="2">
    <location>
        <begin position="107"/>
        <end position="126"/>
    </location>
</feature>
<evidence type="ECO:0000313" key="3">
    <source>
        <dbReference type="EMBL" id="TVZ03785.1"/>
    </source>
</evidence>
<dbReference type="EMBL" id="RPFW01000003">
    <property type="protein sequence ID" value="TVZ03785.1"/>
    <property type="molecule type" value="Genomic_DNA"/>
</dbReference>
<evidence type="ECO:0000256" key="1">
    <source>
        <dbReference type="SAM" id="MobiDB-lite"/>
    </source>
</evidence>
<dbReference type="AlphaFoldDB" id="A0A6P2C006"/>
<evidence type="ECO:0008006" key="5">
    <source>
        <dbReference type="Google" id="ProtNLM"/>
    </source>
</evidence>
<reference evidence="3 4" key="1">
    <citation type="submission" date="2018-11" db="EMBL/GenBank/DDBJ databases">
        <title>Trebonia kvetii gen.nov., sp.nov., a novel acidophilic actinobacterium, and proposal of the new actinobacterial family Treboniaceae fam. nov.</title>
        <authorList>
            <person name="Rapoport D."/>
            <person name="Sagova-Mareckova M."/>
            <person name="Sedlacek I."/>
            <person name="Provaznik J."/>
            <person name="Kralova S."/>
            <person name="Pavlinic D."/>
            <person name="Benes V."/>
            <person name="Kopecky J."/>
        </authorList>
    </citation>
    <scope>NUCLEOTIDE SEQUENCE [LARGE SCALE GENOMIC DNA]</scope>
    <source>
        <strain evidence="3 4">15Tr583</strain>
    </source>
</reference>
<accession>A0A6P2C006</accession>
<feature type="transmembrane region" description="Helical" evidence="2">
    <location>
        <begin position="408"/>
        <end position="428"/>
    </location>
</feature>
<dbReference type="RefSeq" id="WP_145853656.1">
    <property type="nucleotide sequence ID" value="NZ_RPFW01000003.1"/>
</dbReference>
<evidence type="ECO:0000256" key="2">
    <source>
        <dbReference type="SAM" id="Phobius"/>
    </source>
</evidence>
<proteinExistence type="predicted"/>
<dbReference type="Proteomes" id="UP000460272">
    <property type="component" value="Unassembled WGS sequence"/>
</dbReference>
<feature type="transmembrane region" description="Helical" evidence="2">
    <location>
        <begin position="512"/>
        <end position="531"/>
    </location>
</feature>
<sequence>MTVDSKSPAVRRSAHGTHPGTERDHRDTAGLLLARLTVLPALLILPFLLTSFPLLVLGLFKPALVILLWIALSAVMVPFTWRRIPSLTGAPLFGTVDDGKAGPTPRWVLWTIIGITVVFGAFQAAYHSQFIIVMLDPASYMQFASWISQHGSLPIPQDAAAFGHATGVTYASAAFYQVGSNIVPQFMAGLPMLLSLGFWAGGARLAVFMGPLFGALAVLTFAGLVARLVGPRWAPLGALAIGITIPEQFVSRGTFSETLAQILFLGALSLWIDVQRTDRGAEDAGRWRSNWRTHWRSASHWLAFITGLLFGITLLVRIDGPNDSLLVLPYAGLLILRRQRQVIPLIVGMVIGTVYGTVDGAFLTLPYLKTNSQSVKYMVAAVVAVALATGAAVWWYRRRGAEFHFTAGPRLVKAATVLPFVVIVGFIIRPYVERNWHALEYAPLSLHWVYWYTGGPVILFAVIAASMVSRRCVKGEAPVWVLPLLTFAWTITEFLLRPAITPHQPWASRRLVPAVLPGLILLAVWLAAWLARRATVVRLVNVPKRWEKMPRGFVIACCALAIFLPAMMGNFGLGLKTGGPFGVMPYSDGLAFQRTYVGEIAMINRICKAIPANSSVLIADYTMNQQFAESIRGQCGIPVAGVQTVVPNANTAPGNNIAAATVLADVRAIQKAGRHPVVLAPTSAQLTPLGNGTVSYIFSANTSIDGHIIFGTPRNPVNQVFAAYSWEPAK</sequence>
<evidence type="ECO:0000313" key="4">
    <source>
        <dbReference type="Proteomes" id="UP000460272"/>
    </source>
</evidence>
<dbReference type="OrthoDB" id="5196235at2"/>
<feature type="transmembrane region" description="Helical" evidence="2">
    <location>
        <begin position="377"/>
        <end position="396"/>
    </location>
</feature>
<gene>
    <name evidence="3" type="ORF">EAS64_15085</name>
</gene>
<feature type="transmembrane region" description="Helical" evidence="2">
    <location>
        <begin position="206"/>
        <end position="229"/>
    </location>
</feature>
<name>A0A6P2C006_9ACTN</name>
<organism evidence="3 4">
    <name type="scientific">Trebonia kvetii</name>
    <dbReference type="NCBI Taxonomy" id="2480626"/>
    <lineage>
        <taxon>Bacteria</taxon>
        <taxon>Bacillati</taxon>
        <taxon>Actinomycetota</taxon>
        <taxon>Actinomycetes</taxon>
        <taxon>Streptosporangiales</taxon>
        <taxon>Treboniaceae</taxon>
        <taxon>Trebonia</taxon>
    </lineage>
</organism>
<feature type="transmembrane region" description="Helical" evidence="2">
    <location>
        <begin position="342"/>
        <end position="365"/>
    </location>
</feature>
<keyword evidence="2" id="KW-1133">Transmembrane helix</keyword>
<keyword evidence="2" id="KW-0472">Membrane</keyword>
<keyword evidence="2" id="KW-0812">Transmembrane</keyword>
<feature type="transmembrane region" description="Helical" evidence="2">
    <location>
        <begin position="182"/>
        <end position="200"/>
    </location>
</feature>
<keyword evidence="4" id="KW-1185">Reference proteome</keyword>
<comment type="caution">
    <text evidence="3">The sequence shown here is derived from an EMBL/GenBank/DDBJ whole genome shotgun (WGS) entry which is preliminary data.</text>
</comment>
<feature type="transmembrane region" description="Helical" evidence="2">
    <location>
        <begin position="63"/>
        <end position="81"/>
    </location>
</feature>
<feature type="region of interest" description="Disordered" evidence="1">
    <location>
        <begin position="1"/>
        <end position="25"/>
    </location>
</feature>
<feature type="transmembrane region" description="Helical" evidence="2">
    <location>
        <begin position="552"/>
        <end position="575"/>
    </location>
</feature>
<feature type="transmembrane region" description="Helical" evidence="2">
    <location>
        <begin position="298"/>
        <end position="316"/>
    </location>
</feature>
<protein>
    <recommendedName>
        <fullName evidence="5">Glycosyltransferase RgtA/B/C/D-like domain-containing protein</fullName>
    </recommendedName>
</protein>
<feature type="transmembrane region" description="Helical" evidence="2">
    <location>
        <begin position="448"/>
        <end position="468"/>
    </location>
</feature>
<feature type="transmembrane region" description="Helical" evidence="2">
    <location>
        <begin position="32"/>
        <end position="56"/>
    </location>
</feature>